<dbReference type="EMBL" id="JBJQOH010000007">
    <property type="protein sequence ID" value="KAL3681689.1"/>
    <property type="molecule type" value="Genomic_DNA"/>
</dbReference>
<comment type="similarity">
    <text evidence="2">Belongs to the polyprenol kinase family.</text>
</comment>
<evidence type="ECO:0000256" key="9">
    <source>
        <dbReference type="ARBA" id="ARBA00023136"/>
    </source>
</evidence>
<name>A0ABD3GTJ0_9MARC</name>
<evidence type="ECO:0000256" key="1">
    <source>
        <dbReference type="ARBA" id="ARBA00004477"/>
    </source>
</evidence>
<organism evidence="11 12">
    <name type="scientific">Riccia sorocarpa</name>
    <dbReference type="NCBI Taxonomy" id="122646"/>
    <lineage>
        <taxon>Eukaryota</taxon>
        <taxon>Viridiplantae</taxon>
        <taxon>Streptophyta</taxon>
        <taxon>Embryophyta</taxon>
        <taxon>Marchantiophyta</taxon>
        <taxon>Marchantiopsida</taxon>
        <taxon>Marchantiidae</taxon>
        <taxon>Marchantiales</taxon>
        <taxon>Ricciaceae</taxon>
        <taxon>Riccia</taxon>
    </lineage>
</organism>
<dbReference type="GO" id="GO:0004168">
    <property type="term" value="F:dolichol kinase activity"/>
    <property type="evidence" value="ECO:0007669"/>
    <property type="project" value="UniProtKB-EC"/>
</dbReference>
<proteinExistence type="inferred from homology"/>
<evidence type="ECO:0000313" key="11">
    <source>
        <dbReference type="EMBL" id="KAL3681689.1"/>
    </source>
</evidence>
<feature type="transmembrane region" description="Helical" evidence="10">
    <location>
        <begin position="28"/>
        <end position="47"/>
    </location>
</feature>
<evidence type="ECO:0000313" key="12">
    <source>
        <dbReference type="Proteomes" id="UP001633002"/>
    </source>
</evidence>
<reference evidence="11 12" key="1">
    <citation type="submission" date="2024-09" db="EMBL/GenBank/DDBJ databases">
        <title>Chromosome-scale assembly of Riccia sorocarpa.</title>
        <authorList>
            <person name="Paukszto L."/>
        </authorList>
    </citation>
    <scope>NUCLEOTIDE SEQUENCE [LARGE SCALE GENOMIC DNA]</scope>
    <source>
        <strain evidence="11">LP-2024</strain>
        <tissue evidence="11">Aerial parts of the thallus</tissue>
    </source>
</reference>
<comment type="caution">
    <text evidence="11">The sequence shown here is derived from an EMBL/GenBank/DDBJ whole genome shotgun (WGS) entry which is preliminary data.</text>
</comment>
<feature type="transmembrane region" description="Helical" evidence="10">
    <location>
        <begin position="148"/>
        <end position="164"/>
    </location>
</feature>
<dbReference type="Proteomes" id="UP001633002">
    <property type="component" value="Unassembled WGS sequence"/>
</dbReference>
<keyword evidence="7" id="KW-0256">Endoplasmic reticulum</keyword>
<accession>A0ABD3GTJ0</accession>
<evidence type="ECO:0000256" key="3">
    <source>
        <dbReference type="ARBA" id="ARBA00012132"/>
    </source>
</evidence>
<dbReference type="AlphaFoldDB" id="A0ABD3GTJ0"/>
<feature type="transmembrane region" description="Helical" evidence="10">
    <location>
        <begin position="59"/>
        <end position="80"/>
    </location>
</feature>
<keyword evidence="4" id="KW-0808">Transferase</keyword>
<dbReference type="InterPro" id="IPR032974">
    <property type="entry name" value="Polypren_kinase"/>
</dbReference>
<feature type="transmembrane region" description="Helical" evidence="10">
    <location>
        <begin position="92"/>
        <end position="116"/>
    </location>
</feature>
<evidence type="ECO:0000256" key="6">
    <source>
        <dbReference type="ARBA" id="ARBA00022777"/>
    </source>
</evidence>
<keyword evidence="8 10" id="KW-1133">Transmembrane helix</keyword>
<evidence type="ECO:0000256" key="8">
    <source>
        <dbReference type="ARBA" id="ARBA00022989"/>
    </source>
</evidence>
<keyword evidence="9 10" id="KW-0472">Membrane</keyword>
<evidence type="ECO:0000256" key="2">
    <source>
        <dbReference type="ARBA" id="ARBA00010794"/>
    </source>
</evidence>
<keyword evidence="5 10" id="KW-0812">Transmembrane</keyword>
<dbReference type="EC" id="2.7.1.108" evidence="3"/>
<gene>
    <name evidence="11" type="ORF">R1sor_024645</name>
</gene>
<dbReference type="PANTHER" id="PTHR13205:SF15">
    <property type="entry name" value="DOLICHOL KINASE"/>
    <property type="match status" value="1"/>
</dbReference>
<evidence type="ECO:0000256" key="4">
    <source>
        <dbReference type="ARBA" id="ARBA00022679"/>
    </source>
</evidence>
<keyword evidence="12" id="KW-1185">Reference proteome</keyword>
<evidence type="ECO:0000256" key="5">
    <source>
        <dbReference type="ARBA" id="ARBA00022692"/>
    </source>
</evidence>
<sequence>MVRVEKLPPFGDRIDKFMTAFTDHRDSGSLIISHFSLLLGCALPVWLNSGPGDRPLGGYAGVLSLGVLDTFASVIGFNYGKIRVSPNSKKTVEGTLAGVGALLVSVLFVIFMLPAAARPTGFRSYLALVAAATGAGVLEAYTLQLDNAFIPLLFYALLCLALKGDDVWTSATRLSEAGLAELISTDGFTQFQNSGKVVAVIRCKK</sequence>
<dbReference type="PANTHER" id="PTHR13205">
    <property type="entry name" value="TRANSMEMBRANE PROTEIN 15-RELATED"/>
    <property type="match status" value="1"/>
</dbReference>
<evidence type="ECO:0000256" key="7">
    <source>
        <dbReference type="ARBA" id="ARBA00022824"/>
    </source>
</evidence>
<dbReference type="GO" id="GO:0005789">
    <property type="term" value="C:endoplasmic reticulum membrane"/>
    <property type="evidence" value="ECO:0007669"/>
    <property type="project" value="UniProtKB-SubCell"/>
</dbReference>
<protein>
    <recommendedName>
        <fullName evidence="3">dolichol kinase</fullName>
        <ecNumber evidence="3">2.7.1.108</ecNumber>
    </recommendedName>
</protein>
<evidence type="ECO:0000256" key="10">
    <source>
        <dbReference type="SAM" id="Phobius"/>
    </source>
</evidence>
<keyword evidence="6" id="KW-0418">Kinase</keyword>
<comment type="subcellular location">
    <subcellularLocation>
        <location evidence="1">Endoplasmic reticulum membrane</location>
        <topology evidence="1">Multi-pass membrane protein</topology>
    </subcellularLocation>
</comment>